<evidence type="ECO:0000256" key="5">
    <source>
        <dbReference type="ARBA" id="ARBA00022801"/>
    </source>
</evidence>
<dbReference type="Proteomes" id="UP000019384">
    <property type="component" value="Unassembled WGS sequence"/>
</dbReference>
<dbReference type="GO" id="GO:0005737">
    <property type="term" value="C:cytoplasm"/>
    <property type="evidence" value="ECO:0007669"/>
    <property type="project" value="TreeGrafter"/>
</dbReference>
<evidence type="ECO:0000256" key="4">
    <source>
        <dbReference type="ARBA" id="ARBA00022786"/>
    </source>
</evidence>
<dbReference type="RefSeq" id="XP_022456504.1">
    <property type="nucleotide sequence ID" value="XM_022604991.1"/>
</dbReference>
<accession>W6MJ80</accession>
<protein>
    <recommendedName>
        <fullName evidence="8">Ubiquitin carboxyl-terminal hydrolase</fullName>
        <ecNumber evidence="8">3.4.19.12</ecNumber>
    </recommendedName>
</protein>
<evidence type="ECO:0000256" key="1">
    <source>
        <dbReference type="ARBA" id="ARBA00000707"/>
    </source>
</evidence>
<dbReference type="GO" id="GO:0016579">
    <property type="term" value="P:protein deubiquitination"/>
    <property type="evidence" value="ECO:0007669"/>
    <property type="project" value="TreeGrafter"/>
</dbReference>
<dbReference type="EC" id="3.4.19.12" evidence="8"/>
<dbReference type="PRINTS" id="PR00707">
    <property type="entry name" value="UBCTHYDRLASE"/>
</dbReference>
<comment type="similarity">
    <text evidence="2 7 8">Belongs to the peptidase C12 family.</text>
</comment>
<dbReference type="Gene3D" id="3.40.532.10">
    <property type="entry name" value="Peptidase C12, ubiquitin carboxyl-terminal hydrolase"/>
    <property type="match status" value="1"/>
</dbReference>
<proteinExistence type="inferred from homology"/>
<reference evidence="10" key="2">
    <citation type="submission" date="2014-02" db="EMBL/GenBank/DDBJ databases">
        <title>Complete DNA sequence of /Kuraishia capsulata/ illustrates novel genomic features among budding yeasts (/Saccharomycotina/).</title>
        <authorList>
            <person name="Morales L."/>
            <person name="Noel B."/>
            <person name="Porcel B."/>
            <person name="Marcet-Houben M."/>
            <person name="Hullo M-F."/>
            <person name="Sacerdot C."/>
            <person name="Tekaia F."/>
            <person name="Leh-Louis V."/>
            <person name="Despons L."/>
            <person name="Khanna V."/>
            <person name="Aury J-M."/>
            <person name="Barbe V."/>
            <person name="Couloux A."/>
            <person name="Labadie K."/>
            <person name="Pelletier E."/>
            <person name="Souciet J-L."/>
            <person name="Boekhout T."/>
            <person name="Gabaldon T."/>
            <person name="Wincker P."/>
            <person name="Dujon B."/>
        </authorList>
    </citation>
    <scope>NUCLEOTIDE SEQUENCE</scope>
    <source>
        <strain evidence="10">CBS 1993</strain>
    </source>
</reference>
<evidence type="ECO:0000259" key="9">
    <source>
        <dbReference type="PROSITE" id="PS52048"/>
    </source>
</evidence>
<evidence type="ECO:0000256" key="8">
    <source>
        <dbReference type="RuleBase" id="RU361215"/>
    </source>
</evidence>
<dbReference type="PROSITE" id="PS52048">
    <property type="entry name" value="UCH_DOMAIN"/>
    <property type="match status" value="1"/>
</dbReference>
<feature type="site" description="Transition state stabilizer" evidence="7">
    <location>
        <position position="85"/>
    </location>
</feature>
<keyword evidence="3 7" id="KW-0645">Protease</keyword>
<dbReference type="InterPro" id="IPR001578">
    <property type="entry name" value="Peptidase_C12_UCH"/>
</dbReference>
<feature type="site" description="Important for enzyme activity" evidence="7">
    <location>
        <position position="177"/>
    </location>
</feature>
<dbReference type="STRING" id="1382522.W6MJ80"/>
<dbReference type="AlphaFoldDB" id="W6MJ80"/>
<feature type="domain" description="UCH catalytic" evidence="9">
    <location>
        <begin position="4"/>
        <end position="224"/>
    </location>
</feature>
<dbReference type="HOGENOM" id="CLU_054406_0_2_1"/>
<dbReference type="EMBL" id="HG793125">
    <property type="protein sequence ID" value="CDK24487.1"/>
    <property type="molecule type" value="Genomic_DNA"/>
</dbReference>
<feature type="active site" description="Nucleophile" evidence="7">
    <location>
        <position position="91"/>
    </location>
</feature>
<dbReference type="GeneID" id="34517892"/>
<dbReference type="OrthoDB" id="427186at2759"/>
<dbReference type="PANTHER" id="PTHR10589:SF17">
    <property type="entry name" value="UBIQUITIN CARBOXYL-TERMINAL HYDROLASE"/>
    <property type="match status" value="1"/>
</dbReference>
<name>W6MJ80_9ASCO</name>
<dbReference type="PANTHER" id="PTHR10589">
    <property type="entry name" value="UBIQUITIN CARBOXYL-TERMINAL HYDROLASE"/>
    <property type="match status" value="1"/>
</dbReference>
<dbReference type="SUPFAM" id="SSF54001">
    <property type="entry name" value="Cysteine proteinases"/>
    <property type="match status" value="1"/>
</dbReference>
<sequence>MTQSVIPLESNPEIFTEFAHSLGLVPLLSFHDVYSVTDIEVLEFLPQPIYAFVLLFPITDSFEQFRQQEAASTPESDGGVVWLKQSVKNACGLYALLHVLLNVPKSLVVKDSKADNFRRKIQNNLKQADLDELVEDCCSIHESYATQGSTEAPDAEDDVNLHFVTFVAKNGRVYELDGRRTKPVDVGSFDSNDKFGKEKVIFERVQYYMELTQDPNFALIALASTG</sequence>
<feature type="active site" description="Proton donor" evidence="7">
    <location>
        <position position="162"/>
    </location>
</feature>
<reference evidence="10" key="1">
    <citation type="submission" date="2013-12" db="EMBL/GenBank/DDBJ databases">
        <authorList>
            <person name="Genoscope - CEA"/>
        </authorList>
    </citation>
    <scope>NUCLEOTIDE SEQUENCE</scope>
    <source>
        <strain evidence="10">CBS 1993</strain>
    </source>
</reference>
<comment type="catalytic activity">
    <reaction evidence="1 7 8">
        <text>Thiol-dependent hydrolysis of ester, thioester, amide, peptide and isopeptide bonds formed by the C-terminal Gly of ubiquitin (a 76-residue protein attached to proteins as an intracellular targeting signal).</text>
        <dbReference type="EC" id="3.4.19.12"/>
    </reaction>
</comment>
<keyword evidence="6 7" id="KW-0788">Thiol protease</keyword>
<organism evidence="10 11">
    <name type="scientific">Kuraishia capsulata CBS 1993</name>
    <dbReference type="NCBI Taxonomy" id="1382522"/>
    <lineage>
        <taxon>Eukaryota</taxon>
        <taxon>Fungi</taxon>
        <taxon>Dikarya</taxon>
        <taxon>Ascomycota</taxon>
        <taxon>Saccharomycotina</taxon>
        <taxon>Pichiomycetes</taxon>
        <taxon>Pichiales</taxon>
        <taxon>Pichiaceae</taxon>
        <taxon>Kuraishia</taxon>
    </lineage>
</organism>
<gene>
    <name evidence="10" type="ORF">KUCA_T00000450001</name>
</gene>
<dbReference type="GO" id="GO:0004843">
    <property type="term" value="F:cysteine-type deubiquitinase activity"/>
    <property type="evidence" value="ECO:0007669"/>
    <property type="project" value="UniProtKB-UniRule"/>
</dbReference>
<evidence type="ECO:0000313" key="11">
    <source>
        <dbReference type="Proteomes" id="UP000019384"/>
    </source>
</evidence>
<dbReference type="InterPro" id="IPR038765">
    <property type="entry name" value="Papain-like_cys_pep_sf"/>
</dbReference>
<keyword evidence="4 7" id="KW-0833">Ubl conjugation pathway</keyword>
<keyword evidence="11" id="KW-1185">Reference proteome</keyword>
<dbReference type="FunFam" id="3.40.532.10:FF:000006">
    <property type="entry name" value="Ubiquitin carboxyl-terminal hydrolase"/>
    <property type="match status" value="1"/>
</dbReference>
<dbReference type="Pfam" id="PF01088">
    <property type="entry name" value="Peptidase_C12"/>
    <property type="match status" value="1"/>
</dbReference>
<evidence type="ECO:0000256" key="6">
    <source>
        <dbReference type="ARBA" id="ARBA00022807"/>
    </source>
</evidence>
<evidence type="ECO:0000313" key="10">
    <source>
        <dbReference type="EMBL" id="CDK24487.1"/>
    </source>
</evidence>
<keyword evidence="5 7" id="KW-0378">Hydrolase</keyword>
<dbReference type="InterPro" id="IPR036959">
    <property type="entry name" value="Peptidase_C12_UCH_sf"/>
</dbReference>
<evidence type="ECO:0000256" key="3">
    <source>
        <dbReference type="ARBA" id="ARBA00022670"/>
    </source>
</evidence>
<dbReference type="GO" id="GO:0006511">
    <property type="term" value="P:ubiquitin-dependent protein catabolic process"/>
    <property type="evidence" value="ECO:0007669"/>
    <property type="project" value="UniProtKB-UniRule"/>
</dbReference>
<evidence type="ECO:0000256" key="7">
    <source>
        <dbReference type="PROSITE-ProRule" id="PRU01393"/>
    </source>
</evidence>
<dbReference type="MEROPS" id="C12.002"/>
<evidence type="ECO:0000256" key="2">
    <source>
        <dbReference type="ARBA" id="ARBA00009326"/>
    </source>
</evidence>